<dbReference type="Ensembl" id="ENSCINT00000030975.1">
    <property type="protein sequence ID" value="ENSCINP00000034647.1"/>
    <property type="gene ID" value="ENSCING00000021439.1"/>
</dbReference>
<dbReference type="EC" id="7.6.2.5" evidence="30"/>
<keyword evidence="27" id="KW-0458">Lysosome</keyword>
<evidence type="ECO:0000256" key="36">
    <source>
        <dbReference type="ARBA" id="ARBA00048309"/>
    </source>
</evidence>
<dbReference type="InterPro" id="IPR003593">
    <property type="entry name" value="AAA+_ATPase"/>
</dbReference>
<dbReference type="GO" id="GO:0005789">
    <property type="term" value="C:endoplasmic reticulum membrane"/>
    <property type="evidence" value="ECO:0007669"/>
    <property type="project" value="UniProtKB-SubCell"/>
</dbReference>
<dbReference type="GO" id="GO:0020037">
    <property type="term" value="F:heme binding"/>
    <property type="evidence" value="ECO:0000318"/>
    <property type="project" value="GO_Central"/>
</dbReference>
<dbReference type="PANTHER" id="PTHR24221">
    <property type="entry name" value="ATP-BINDING CASSETTE SUB-FAMILY B"/>
    <property type="match status" value="1"/>
</dbReference>
<evidence type="ECO:0000256" key="40">
    <source>
        <dbReference type="ARBA" id="ARBA00049398"/>
    </source>
</evidence>
<comment type="catalytic activity">
    <reaction evidence="34">
        <text>coproporphyrinogen III(in) + ATP + H2O = coproporphyrinogen III(out) + ADP + phosphate + H(+)</text>
        <dbReference type="Rhea" id="RHEA:66680"/>
        <dbReference type="ChEBI" id="CHEBI:15377"/>
        <dbReference type="ChEBI" id="CHEBI:15378"/>
        <dbReference type="ChEBI" id="CHEBI:30616"/>
        <dbReference type="ChEBI" id="CHEBI:43474"/>
        <dbReference type="ChEBI" id="CHEBI:57309"/>
        <dbReference type="ChEBI" id="CHEBI:456216"/>
    </reaction>
    <physiologicalReaction direction="left-to-right" evidence="34">
        <dbReference type="Rhea" id="RHEA:66681"/>
    </physiologicalReaction>
</comment>
<dbReference type="GO" id="GO:0015439">
    <property type="term" value="F:ABC-type heme transporter activity"/>
    <property type="evidence" value="ECO:0000318"/>
    <property type="project" value="GO_Central"/>
</dbReference>
<dbReference type="GO" id="GO:0000139">
    <property type="term" value="C:Golgi membrane"/>
    <property type="evidence" value="ECO:0007669"/>
    <property type="project" value="UniProtKB-SubCell"/>
</dbReference>
<dbReference type="GO" id="GO:0005886">
    <property type="term" value="C:plasma membrane"/>
    <property type="evidence" value="ECO:0007669"/>
    <property type="project" value="UniProtKB-SubCell"/>
</dbReference>
<organism evidence="44 45">
    <name type="scientific">Ciona intestinalis</name>
    <name type="common">Transparent sea squirt</name>
    <name type="synonym">Ascidia intestinalis</name>
    <dbReference type="NCBI Taxonomy" id="7719"/>
    <lineage>
        <taxon>Eukaryota</taxon>
        <taxon>Metazoa</taxon>
        <taxon>Chordata</taxon>
        <taxon>Tunicata</taxon>
        <taxon>Ascidiacea</taxon>
        <taxon>Phlebobranchia</taxon>
        <taxon>Cionidae</taxon>
        <taxon>Ciona</taxon>
    </lineage>
</organism>
<dbReference type="GO" id="GO:0055085">
    <property type="term" value="P:transmembrane transport"/>
    <property type="evidence" value="ECO:0000318"/>
    <property type="project" value="GO_Central"/>
</dbReference>
<dbReference type="PANTHER" id="PTHR24221:SF654">
    <property type="entry name" value="ATP-BINDING CASSETTE SUB-FAMILY B MEMBER 6"/>
    <property type="match status" value="1"/>
</dbReference>
<dbReference type="GO" id="GO:0005741">
    <property type="term" value="C:mitochondrial outer membrane"/>
    <property type="evidence" value="ECO:0007669"/>
    <property type="project" value="UniProtKB-SubCell"/>
</dbReference>
<dbReference type="Gene3D" id="3.40.50.300">
    <property type="entry name" value="P-loop containing nucleotide triphosphate hydrolases"/>
    <property type="match status" value="1"/>
</dbReference>
<dbReference type="FunCoup" id="H2XYB3">
    <property type="interactions" value="40"/>
</dbReference>
<evidence type="ECO:0000256" key="14">
    <source>
        <dbReference type="ARBA" id="ARBA00022525"/>
    </source>
</evidence>
<evidence type="ECO:0000256" key="12">
    <source>
        <dbReference type="ARBA" id="ARBA00022448"/>
    </source>
</evidence>
<sequence>SYCGVHGGFTPIWRNDGLSQCFYDTVVSGIFFVLLLPLFYQINKMRKHGVGVESKYKPRSIMYQLQVLCMLLLSIEVPVSFCVTWGEVDHVTSGMICISMYCGQFGCWLLHLERNMMLLALGRKGHSAIMLFLWGYLLSTEVLKTASWNSEDWWFKQQTPQQQILFGFWVGRLVCSSLLFTIGFWSPGVPKLNSCLYLSEDDRDVENGTDPLNRPRDGSTWSGIKEKAVLLWPYMWPTGNLFLQCRVMMCVAILIAGRVVNPYVPIYYKNIVNGLTTGQPWSYVWVQVCAYVGLKFLQGSGMSGGLLNGLRSYLWIRVQQYTNRLVQVRLFSHLHSLSLRWHLSRKTGEVLRSIDRGTISINNLLSYIVFNIVPTICDIMIAIVYFITAFNAWFGLIVFICLALYLAATIIITEWRTKFRRDMNTKDNKAKQRAIDSLLNFETVKYYNAEEHEVRTFDEAIKDYQESEYLTNTSLVFLNLSQNTIINAGLFVGSMLCARYVLDDKFQIGDFVLFGTYIIQLYTPLGFFGTYYRMIQTSFIDMENMFDLFKEGQEVLDEEDSIVLQLKTGKVEFDNVCFSYTPEKQILKNISFTVNPGETYALVGSSGSGKSTIIRLLFRFYDIQSGVIRLDDVDISTVTQQSLRACIGVVPQDTVLFNDNIMNNIRYGRISARDEEVEEAAEASDIHHRILAMPDKYDTMVGERGLKLSGGEKQRVAIARTLLKAPDIVLLDEATSALDTTTERNIQASLSRVCAGRTSIVVAHRLSTIVNADCILVVNNGEIIERGSHDELLDLGGVYNEMWQQQLTET</sequence>
<comment type="catalytic activity">
    <reaction evidence="37">
        <text>pheophorbide a(in) + ATP + H2O = pheophorbide a(out) + ADP + phosphate + H(+)</text>
        <dbReference type="Rhea" id="RHEA:61360"/>
        <dbReference type="ChEBI" id="CHEBI:15377"/>
        <dbReference type="ChEBI" id="CHEBI:15378"/>
        <dbReference type="ChEBI" id="CHEBI:30616"/>
        <dbReference type="ChEBI" id="CHEBI:43474"/>
        <dbReference type="ChEBI" id="CHEBI:58687"/>
        <dbReference type="ChEBI" id="CHEBI:456216"/>
    </reaction>
    <physiologicalReaction direction="left-to-right" evidence="37">
        <dbReference type="Rhea" id="RHEA:61361"/>
    </physiologicalReaction>
</comment>
<feature type="transmembrane region" description="Helical" evidence="41">
    <location>
        <begin position="61"/>
        <end position="86"/>
    </location>
</feature>
<keyword evidence="45" id="KW-1185">Reference proteome</keyword>
<dbReference type="InterPro" id="IPR003439">
    <property type="entry name" value="ABC_transporter-like_ATP-bd"/>
</dbReference>
<evidence type="ECO:0000256" key="16">
    <source>
        <dbReference type="ARBA" id="ARBA00022741"/>
    </source>
</evidence>
<keyword evidence="23" id="KW-0333">Golgi apparatus</keyword>
<dbReference type="GO" id="GO:0015886">
    <property type="term" value="P:heme transport"/>
    <property type="evidence" value="ECO:0000318"/>
    <property type="project" value="GO_Central"/>
</dbReference>
<comment type="catalytic activity">
    <reaction evidence="35">
        <text>uroporphyrin I(in) + ATP + H2O = uroporphyrin I(out) + ADP + phosphate + H(+)</text>
        <dbReference type="Rhea" id="RHEA:66772"/>
        <dbReference type="ChEBI" id="CHEBI:15377"/>
        <dbReference type="ChEBI" id="CHEBI:15378"/>
        <dbReference type="ChEBI" id="CHEBI:30616"/>
        <dbReference type="ChEBI" id="CHEBI:43474"/>
        <dbReference type="ChEBI" id="CHEBI:167480"/>
        <dbReference type="ChEBI" id="CHEBI:456216"/>
    </reaction>
    <physiologicalReaction direction="left-to-right" evidence="35">
        <dbReference type="Rhea" id="RHEA:66773"/>
    </physiologicalReaction>
</comment>
<keyword evidence="12" id="KW-0813">Transport</keyword>
<evidence type="ECO:0000256" key="9">
    <source>
        <dbReference type="ARBA" id="ARBA00004653"/>
    </source>
</evidence>
<feature type="transmembrane region" description="Helical" evidence="41">
    <location>
        <begin position="484"/>
        <end position="502"/>
    </location>
</feature>
<comment type="similarity">
    <text evidence="29">Belongs to the ABC transporter superfamily. ABCB family. Heavy Metal importer (TC 3.A.1.210) subfamily.</text>
</comment>
<keyword evidence="19" id="KW-0256">Endoplasmic reticulum</keyword>
<evidence type="ECO:0000256" key="30">
    <source>
        <dbReference type="ARBA" id="ARBA00024385"/>
    </source>
</evidence>
<evidence type="ECO:0000256" key="8">
    <source>
        <dbReference type="ARBA" id="ARBA00004651"/>
    </source>
</evidence>
<evidence type="ECO:0000256" key="3">
    <source>
        <dbReference type="ARBA" id="ARBA00004337"/>
    </source>
</evidence>
<comment type="catalytic activity">
    <reaction evidence="33">
        <text>heme b(in) + ATP + H2O = heme b(out) + ADP + phosphate + H(+)</text>
        <dbReference type="Rhea" id="RHEA:19261"/>
        <dbReference type="ChEBI" id="CHEBI:15377"/>
        <dbReference type="ChEBI" id="CHEBI:15378"/>
        <dbReference type="ChEBI" id="CHEBI:30616"/>
        <dbReference type="ChEBI" id="CHEBI:43474"/>
        <dbReference type="ChEBI" id="CHEBI:60344"/>
        <dbReference type="ChEBI" id="CHEBI:456216"/>
        <dbReference type="EC" id="7.6.2.5"/>
    </reaction>
    <physiologicalReaction direction="left-to-right" evidence="33">
        <dbReference type="Rhea" id="RHEA:19262"/>
    </physiologicalReaction>
</comment>
<dbReference type="InterPro" id="IPR032410">
    <property type="entry name" value="ABCB6_N"/>
</dbReference>
<feature type="transmembrane region" description="Helical" evidence="41">
    <location>
        <begin position="393"/>
        <end position="413"/>
    </location>
</feature>
<comment type="catalytic activity">
    <reaction evidence="38">
        <text>uroporphyrin III(in) + ATP + H2O = uroporphyrin III(out) + ADP + phosphate + H(+)</text>
        <dbReference type="Rhea" id="RHEA:66776"/>
        <dbReference type="ChEBI" id="CHEBI:15377"/>
        <dbReference type="ChEBI" id="CHEBI:15378"/>
        <dbReference type="ChEBI" id="CHEBI:30616"/>
        <dbReference type="ChEBI" id="CHEBI:43474"/>
        <dbReference type="ChEBI" id="CHEBI:167479"/>
        <dbReference type="ChEBI" id="CHEBI:456216"/>
    </reaction>
    <physiologicalReaction direction="left-to-right" evidence="38">
        <dbReference type="Rhea" id="RHEA:66777"/>
    </physiologicalReaction>
</comment>
<dbReference type="PROSITE" id="PS50893">
    <property type="entry name" value="ABC_TRANSPORTER_2"/>
    <property type="match status" value="1"/>
</dbReference>
<comment type="subunit">
    <text evidence="11">Homodimer.</text>
</comment>
<dbReference type="PROSITE" id="PS50929">
    <property type="entry name" value="ABC_TM1F"/>
    <property type="match status" value="1"/>
</dbReference>
<dbReference type="AlphaFoldDB" id="H2XYB3"/>
<evidence type="ECO:0000256" key="33">
    <source>
        <dbReference type="ARBA" id="ARBA00047649"/>
    </source>
</evidence>
<evidence type="ECO:0000256" key="31">
    <source>
        <dbReference type="ARBA" id="ARBA00024439"/>
    </source>
</evidence>
<dbReference type="Proteomes" id="UP000008144">
    <property type="component" value="Chromosome 11"/>
</dbReference>
<dbReference type="SUPFAM" id="SSF52540">
    <property type="entry name" value="P-loop containing nucleoside triphosphate hydrolases"/>
    <property type="match status" value="1"/>
</dbReference>
<dbReference type="InterPro" id="IPR017871">
    <property type="entry name" value="ABC_transporter-like_CS"/>
</dbReference>
<keyword evidence="26" id="KW-1015">Disulfide bond</keyword>
<evidence type="ECO:0000256" key="7">
    <source>
        <dbReference type="ARBA" id="ARBA00004550"/>
    </source>
</evidence>
<evidence type="ECO:0000256" key="41">
    <source>
        <dbReference type="SAM" id="Phobius"/>
    </source>
</evidence>
<evidence type="ECO:0000256" key="21">
    <source>
        <dbReference type="ARBA" id="ARBA00022967"/>
    </source>
</evidence>
<feature type="transmembrane region" description="Helical" evidence="41">
    <location>
        <begin position="22"/>
        <end position="40"/>
    </location>
</feature>
<evidence type="ECO:0000256" key="25">
    <source>
        <dbReference type="ARBA" id="ARBA00023136"/>
    </source>
</evidence>
<dbReference type="InterPro" id="IPR011527">
    <property type="entry name" value="ABC1_TM_dom"/>
</dbReference>
<keyword evidence="17" id="KW-0967">Endosome</keyword>
<name>H2XYB3_CIOIN</name>
<dbReference type="OMA" id="YYGAEHY"/>
<dbReference type="InterPro" id="IPR039421">
    <property type="entry name" value="Type_1_exporter"/>
</dbReference>
<keyword evidence="21" id="KW-1278">Translocase</keyword>
<evidence type="ECO:0000256" key="35">
    <source>
        <dbReference type="ARBA" id="ARBA00047789"/>
    </source>
</evidence>
<dbReference type="SUPFAM" id="SSF90123">
    <property type="entry name" value="ABC transporter transmembrane region"/>
    <property type="match status" value="1"/>
</dbReference>
<evidence type="ECO:0000256" key="29">
    <source>
        <dbReference type="ARBA" id="ARBA00024363"/>
    </source>
</evidence>
<evidence type="ECO:0000256" key="1">
    <source>
        <dbReference type="ARBA" id="ARBA00004146"/>
    </source>
</evidence>
<evidence type="ECO:0000256" key="20">
    <source>
        <dbReference type="ARBA" id="ARBA00022840"/>
    </source>
</evidence>
<feature type="transmembrane region" description="Helical" evidence="41">
    <location>
        <begin position="164"/>
        <end position="185"/>
    </location>
</feature>
<dbReference type="GeneTree" id="ENSGT00940000156160"/>
<dbReference type="GO" id="GO:0016887">
    <property type="term" value="F:ATP hydrolysis activity"/>
    <property type="evidence" value="ECO:0007669"/>
    <property type="project" value="InterPro"/>
</dbReference>
<proteinExistence type="inferred from homology"/>
<comment type="catalytic activity">
    <reaction evidence="36">
        <text>protoporphyrin IX(in) + ATP + H2O = protoporphyrin IX(out) + ADP + phosphate + H(+)</text>
        <dbReference type="Rhea" id="RHEA:61336"/>
        <dbReference type="ChEBI" id="CHEBI:15377"/>
        <dbReference type="ChEBI" id="CHEBI:15378"/>
        <dbReference type="ChEBI" id="CHEBI:30616"/>
        <dbReference type="ChEBI" id="CHEBI:43474"/>
        <dbReference type="ChEBI" id="CHEBI:57306"/>
        <dbReference type="ChEBI" id="CHEBI:456216"/>
    </reaction>
    <physiologicalReaction direction="left-to-right" evidence="36">
        <dbReference type="Rhea" id="RHEA:61337"/>
    </physiologicalReaction>
</comment>
<evidence type="ECO:0000256" key="28">
    <source>
        <dbReference type="ARBA" id="ARBA00024320"/>
    </source>
</evidence>
<evidence type="ECO:0000256" key="13">
    <source>
        <dbReference type="ARBA" id="ARBA00022475"/>
    </source>
</evidence>
<dbReference type="EMBL" id="EAAA01000660">
    <property type="status" value="NOT_ANNOTATED_CDS"/>
    <property type="molecule type" value="Genomic_DNA"/>
</dbReference>
<dbReference type="GO" id="GO:0005765">
    <property type="term" value="C:lysosomal membrane"/>
    <property type="evidence" value="ECO:0007669"/>
    <property type="project" value="UniProtKB-SubCell"/>
</dbReference>
<dbReference type="CDD" id="cd18581">
    <property type="entry name" value="ABC_6TM_ABCB6"/>
    <property type="match status" value="1"/>
</dbReference>
<keyword evidence="22 41" id="KW-1133">Transmembrane helix</keyword>
<reference evidence="44" key="3">
    <citation type="submission" date="2025-08" db="UniProtKB">
        <authorList>
            <consortium name="Ensembl"/>
        </authorList>
    </citation>
    <scope>IDENTIFICATION</scope>
</reference>
<evidence type="ECO:0000256" key="23">
    <source>
        <dbReference type="ARBA" id="ARBA00023034"/>
    </source>
</evidence>
<dbReference type="STRING" id="7719.ENSCINP00000034647"/>
<feature type="transmembrane region" description="Helical" evidence="41">
    <location>
        <begin position="364"/>
        <end position="387"/>
    </location>
</feature>
<evidence type="ECO:0000313" key="44">
    <source>
        <dbReference type="Ensembl" id="ENSCINP00000034647.1"/>
    </source>
</evidence>
<dbReference type="SMART" id="SM00382">
    <property type="entry name" value="AAA"/>
    <property type="match status" value="1"/>
</dbReference>
<dbReference type="CDD" id="cd03253">
    <property type="entry name" value="ABCC_ATM1_transporter"/>
    <property type="match status" value="1"/>
</dbReference>
<evidence type="ECO:0000256" key="5">
    <source>
        <dbReference type="ARBA" id="ARBA00004414"/>
    </source>
</evidence>
<dbReference type="FunFam" id="3.40.50.300:FF:000186">
    <property type="entry name" value="ATP-binding cassette sub-family B member 7, mitochondrial"/>
    <property type="match status" value="1"/>
</dbReference>
<evidence type="ECO:0000256" key="32">
    <source>
        <dbReference type="ARBA" id="ARBA00031413"/>
    </source>
</evidence>
<dbReference type="InterPro" id="IPR036640">
    <property type="entry name" value="ABC1_TM_sf"/>
</dbReference>
<reference evidence="45" key="1">
    <citation type="journal article" date="2002" name="Science">
        <title>The draft genome of Ciona intestinalis: insights into chordate and vertebrate origins.</title>
        <authorList>
            <person name="Dehal P."/>
            <person name="Satou Y."/>
            <person name="Campbell R.K."/>
            <person name="Chapman J."/>
            <person name="Degnan B."/>
            <person name="De Tomaso A."/>
            <person name="Davidson B."/>
            <person name="Di Gregorio A."/>
            <person name="Gelpke M."/>
            <person name="Goodstein D.M."/>
            <person name="Harafuji N."/>
            <person name="Hastings K.E."/>
            <person name="Ho I."/>
            <person name="Hotta K."/>
            <person name="Huang W."/>
            <person name="Kawashima T."/>
            <person name="Lemaire P."/>
            <person name="Martinez D."/>
            <person name="Meinertzhagen I.A."/>
            <person name="Necula S."/>
            <person name="Nonaka M."/>
            <person name="Putnam N."/>
            <person name="Rash S."/>
            <person name="Saiga H."/>
            <person name="Satake M."/>
            <person name="Terry A."/>
            <person name="Yamada L."/>
            <person name="Wang H.G."/>
            <person name="Awazu S."/>
            <person name="Azumi K."/>
            <person name="Boore J."/>
            <person name="Branno M."/>
            <person name="Chin-Bow S."/>
            <person name="DeSantis R."/>
            <person name="Doyle S."/>
            <person name="Francino P."/>
            <person name="Keys D.N."/>
            <person name="Haga S."/>
            <person name="Hayashi H."/>
            <person name="Hino K."/>
            <person name="Imai K.S."/>
            <person name="Inaba K."/>
            <person name="Kano S."/>
            <person name="Kobayashi K."/>
            <person name="Kobayashi M."/>
            <person name="Lee B.I."/>
            <person name="Makabe K.W."/>
            <person name="Manohar C."/>
            <person name="Matassi G."/>
            <person name="Medina M."/>
            <person name="Mochizuki Y."/>
            <person name="Mount S."/>
            <person name="Morishita T."/>
            <person name="Miura S."/>
            <person name="Nakayama A."/>
            <person name="Nishizaka S."/>
            <person name="Nomoto H."/>
            <person name="Ohta F."/>
            <person name="Oishi K."/>
            <person name="Rigoutsos I."/>
            <person name="Sano M."/>
            <person name="Sasaki A."/>
            <person name="Sasakura Y."/>
            <person name="Shoguchi E."/>
            <person name="Shin-i T."/>
            <person name="Spagnuolo A."/>
            <person name="Stainier D."/>
            <person name="Suzuki M.M."/>
            <person name="Tassy O."/>
            <person name="Takatori N."/>
            <person name="Tokuoka M."/>
            <person name="Yagi K."/>
            <person name="Yoshizaki F."/>
            <person name="Wada S."/>
            <person name="Zhang C."/>
            <person name="Hyatt P.D."/>
            <person name="Larimer F."/>
            <person name="Detter C."/>
            <person name="Doggett N."/>
            <person name="Glavina T."/>
            <person name="Hawkins T."/>
            <person name="Richardson P."/>
            <person name="Lucas S."/>
            <person name="Kohara Y."/>
            <person name="Levine M."/>
            <person name="Satoh N."/>
            <person name="Rokhsar D.S."/>
        </authorList>
    </citation>
    <scope>NUCLEOTIDE SEQUENCE [LARGE SCALE GENOMIC DNA]</scope>
</reference>
<protein>
    <recommendedName>
        <fullName evidence="31">ATP-binding cassette sub-family B member 6</fullName>
        <ecNumber evidence="30">7.6.2.5</ecNumber>
    </recommendedName>
    <alternativeName>
        <fullName evidence="32">ABC-type heme transporter ABCB6</fullName>
    </alternativeName>
</protein>
<dbReference type="PROSITE" id="PS00211">
    <property type="entry name" value="ABC_TRANSPORTER_1"/>
    <property type="match status" value="1"/>
</dbReference>
<evidence type="ECO:0000256" key="19">
    <source>
        <dbReference type="ARBA" id="ARBA00022824"/>
    </source>
</evidence>
<evidence type="ECO:0000259" key="42">
    <source>
        <dbReference type="PROSITE" id="PS50893"/>
    </source>
</evidence>
<dbReference type="GO" id="GO:0005774">
    <property type="term" value="C:vacuolar membrane"/>
    <property type="evidence" value="ECO:0000318"/>
    <property type="project" value="GO_Central"/>
</dbReference>
<dbReference type="Pfam" id="PF16185">
    <property type="entry name" value="MTABC_N"/>
    <property type="match status" value="1"/>
</dbReference>
<evidence type="ECO:0000256" key="22">
    <source>
        <dbReference type="ARBA" id="ARBA00022989"/>
    </source>
</evidence>
<keyword evidence="25 41" id="KW-0472">Membrane</keyword>
<dbReference type="GO" id="GO:0031901">
    <property type="term" value="C:early endosome membrane"/>
    <property type="evidence" value="ECO:0007669"/>
    <property type="project" value="UniProtKB-SubCell"/>
</dbReference>
<feature type="domain" description="ABC transmembrane type-1" evidence="43">
    <location>
        <begin position="251"/>
        <end position="537"/>
    </location>
</feature>
<evidence type="ECO:0000256" key="37">
    <source>
        <dbReference type="ARBA" id="ARBA00048455"/>
    </source>
</evidence>
<comment type="catalytic activity">
    <reaction evidence="39">
        <text>coproporphyrin III(in) + ATP + H2O = coproporphyrin III(out) + ADP + phosphate + H(+)</text>
        <dbReference type="Rhea" id="RHEA:66664"/>
        <dbReference type="ChEBI" id="CHEBI:15377"/>
        <dbReference type="ChEBI" id="CHEBI:15378"/>
        <dbReference type="ChEBI" id="CHEBI:30616"/>
        <dbReference type="ChEBI" id="CHEBI:43474"/>
        <dbReference type="ChEBI" id="CHEBI:131725"/>
        <dbReference type="ChEBI" id="CHEBI:456216"/>
    </reaction>
    <physiologicalReaction direction="left-to-right" evidence="39">
        <dbReference type="Rhea" id="RHEA:66665"/>
    </physiologicalReaction>
</comment>
<dbReference type="InParanoid" id="H2XYB3"/>
<dbReference type="GO" id="GO:0005576">
    <property type="term" value="C:extracellular region"/>
    <property type="evidence" value="ECO:0007669"/>
    <property type="project" value="UniProtKB-SubCell"/>
</dbReference>
<dbReference type="InterPro" id="IPR027417">
    <property type="entry name" value="P-loop_NTPase"/>
</dbReference>
<evidence type="ECO:0000259" key="43">
    <source>
        <dbReference type="PROSITE" id="PS50929"/>
    </source>
</evidence>
<accession>H2XYB3</accession>
<keyword evidence="16" id="KW-0547">Nucleotide-binding</keyword>
<dbReference type="HOGENOM" id="CLU_000604_32_2_1"/>
<evidence type="ECO:0000256" key="2">
    <source>
        <dbReference type="ARBA" id="ARBA00004333"/>
    </source>
</evidence>
<comment type="catalytic activity">
    <reaction evidence="40">
        <text>coproporphyrin I(in) + ATP + H2O = coproporphyrin I(out) + ADP + phosphate + H(+)</text>
        <dbReference type="Rhea" id="RHEA:66768"/>
        <dbReference type="ChEBI" id="CHEBI:15377"/>
        <dbReference type="ChEBI" id="CHEBI:15378"/>
        <dbReference type="ChEBI" id="CHEBI:30616"/>
        <dbReference type="ChEBI" id="CHEBI:43474"/>
        <dbReference type="ChEBI" id="CHEBI:167478"/>
        <dbReference type="ChEBI" id="CHEBI:456216"/>
    </reaction>
    <physiologicalReaction direction="left-to-right" evidence="40">
        <dbReference type="Rhea" id="RHEA:66769"/>
    </physiologicalReaction>
</comment>
<feature type="transmembrane region" description="Helical" evidence="41">
    <location>
        <begin position="92"/>
        <end position="110"/>
    </location>
</feature>
<evidence type="ECO:0000256" key="6">
    <source>
        <dbReference type="ARBA" id="ARBA00004477"/>
    </source>
</evidence>
<evidence type="ECO:0000256" key="15">
    <source>
        <dbReference type="ARBA" id="ARBA00022692"/>
    </source>
</evidence>
<dbReference type="GO" id="GO:0032585">
    <property type="term" value="C:multivesicular body membrane"/>
    <property type="evidence" value="ECO:0007669"/>
    <property type="project" value="UniProtKB-SubCell"/>
</dbReference>
<evidence type="ECO:0000256" key="38">
    <source>
        <dbReference type="ARBA" id="ARBA00048510"/>
    </source>
</evidence>
<evidence type="ECO:0000256" key="24">
    <source>
        <dbReference type="ARBA" id="ARBA00023128"/>
    </source>
</evidence>
<evidence type="ECO:0000256" key="34">
    <source>
        <dbReference type="ARBA" id="ARBA00047753"/>
    </source>
</evidence>
<dbReference type="FunFam" id="1.20.1560.10:FF:000022">
    <property type="entry name" value="ATP-binding cassette sub-family B member 6, mitochondrial"/>
    <property type="match status" value="1"/>
</dbReference>
<dbReference type="GO" id="GO:0005524">
    <property type="term" value="F:ATP binding"/>
    <property type="evidence" value="ECO:0007669"/>
    <property type="project" value="UniProtKB-KW"/>
</dbReference>
<evidence type="ECO:0000313" key="45">
    <source>
        <dbReference type="Proteomes" id="UP000008144"/>
    </source>
</evidence>
<comment type="subcellular location">
    <subcellularLocation>
        <location evidence="8">Cell membrane</location>
        <topology evidence="8">Multi-pass membrane protein</topology>
    </subcellularLocation>
    <subcellularLocation>
        <location evidence="1">Early endosome membrane</location>
    </subcellularLocation>
    <subcellularLocation>
        <location evidence="6">Endoplasmic reticulum membrane</location>
        <topology evidence="6">Multi-pass membrane protein</topology>
    </subcellularLocation>
    <subcellularLocation>
        <location evidence="3">Endosome membrane</location>
        <topology evidence="3">Multi-pass membrane protein</topology>
    </subcellularLocation>
    <subcellularLocation>
        <location evidence="2">Endosome</location>
        <location evidence="2">Multivesicular body membrane</location>
    </subcellularLocation>
    <subcellularLocation>
        <location evidence="9">Golgi apparatus membrane</location>
        <topology evidence="9">Multi-pass membrane protein</topology>
    </subcellularLocation>
    <subcellularLocation>
        <location evidence="5">Late endosome membrane</location>
    </subcellularLocation>
    <subcellularLocation>
        <location evidence="10">Lysosome membrane</location>
    </subcellularLocation>
    <subcellularLocation>
        <location evidence="28">Melanosome membrane</location>
    </subcellularLocation>
    <subcellularLocation>
        <location evidence="4">Mitochondrion outer membrane</location>
        <topology evidence="4">Multi-pass membrane protein</topology>
    </subcellularLocation>
    <subcellularLocation>
        <location evidence="7">Secreted</location>
        <location evidence="7">Extracellular exosome</location>
    </subcellularLocation>
</comment>
<reference evidence="44" key="2">
    <citation type="journal article" date="2008" name="Genome Biol.">
        <title>Improved genome assembly and evidence-based global gene model set for the chordate Ciona intestinalis: new insight into intron and operon populations.</title>
        <authorList>
            <person name="Satou Y."/>
            <person name="Mineta K."/>
            <person name="Ogasawara M."/>
            <person name="Sasakura Y."/>
            <person name="Shoguchi E."/>
            <person name="Ueno K."/>
            <person name="Yamada L."/>
            <person name="Matsumoto J."/>
            <person name="Wasserscheid J."/>
            <person name="Dewar K."/>
            <person name="Wiley G.B."/>
            <person name="Macmil S.L."/>
            <person name="Roe B.A."/>
            <person name="Zeller R.W."/>
            <person name="Hastings K.E."/>
            <person name="Lemaire P."/>
            <person name="Lindquist E."/>
            <person name="Endo T."/>
            <person name="Hotta K."/>
            <person name="Inaba K."/>
        </authorList>
    </citation>
    <scope>NUCLEOTIDE SEQUENCE [LARGE SCALE GENOMIC DNA]</scope>
    <source>
        <strain evidence="44">wild type</strain>
    </source>
</reference>
<dbReference type="Pfam" id="PF00005">
    <property type="entry name" value="ABC_tran"/>
    <property type="match status" value="1"/>
</dbReference>
<feature type="transmembrane region" description="Helical" evidence="41">
    <location>
        <begin position="241"/>
        <end position="260"/>
    </location>
</feature>
<evidence type="ECO:0000256" key="17">
    <source>
        <dbReference type="ARBA" id="ARBA00022753"/>
    </source>
</evidence>
<evidence type="ECO:0000256" key="39">
    <source>
        <dbReference type="ARBA" id="ARBA00048636"/>
    </source>
</evidence>
<feature type="domain" description="ABC transporter" evidence="42">
    <location>
        <begin position="571"/>
        <end position="805"/>
    </location>
</feature>
<evidence type="ECO:0000256" key="26">
    <source>
        <dbReference type="ARBA" id="ARBA00023157"/>
    </source>
</evidence>
<dbReference type="Pfam" id="PF00664">
    <property type="entry name" value="ABC_membrane"/>
    <property type="match status" value="1"/>
</dbReference>
<keyword evidence="14" id="KW-0964">Secreted</keyword>
<evidence type="ECO:0000256" key="11">
    <source>
        <dbReference type="ARBA" id="ARBA00011738"/>
    </source>
</evidence>
<evidence type="ECO:0000256" key="4">
    <source>
        <dbReference type="ARBA" id="ARBA00004374"/>
    </source>
</evidence>
<reference evidence="44" key="4">
    <citation type="submission" date="2025-09" db="UniProtKB">
        <authorList>
            <consortium name="Ensembl"/>
        </authorList>
    </citation>
    <scope>IDENTIFICATION</scope>
</reference>
<feature type="transmembrane region" description="Helical" evidence="41">
    <location>
        <begin position="514"/>
        <end position="532"/>
    </location>
</feature>
<keyword evidence="15 41" id="KW-0812">Transmembrane</keyword>
<dbReference type="Gene3D" id="1.20.1560.10">
    <property type="entry name" value="ABC transporter type 1, transmembrane domain"/>
    <property type="match status" value="1"/>
</dbReference>
<evidence type="ECO:0000256" key="18">
    <source>
        <dbReference type="ARBA" id="ARBA00022787"/>
    </source>
</evidence>
<evidence type="ECO:0000256" key="10">
    <source>
        <dbReference type="ARBA" id="ARBA00004656"/>
    </source>
</evidence>
<keyword evidence="24" id="KW-0496">Mitochondrion</keyword>
<keyword evidence="20" id="KW-0067">ATP-binding</keyword>
<keyword evidence="18" id="KW-1000">Mitochondrion outer membrane</keyword>
<keyword evidence="13" id="KW-1003">Cell membrane</keyword>
<evidence type="ECO:0000256" key="27">
    <source>
        <dbReference type="ARBA" id="ARBA00023228"/>
    </source>
</evidence>